<feature type="chain" id="PRO_5003082218" description="Porin" evidence="1">
    <location>
        <begin position="33"/>
        <end position="410"/>
    </location>
</feature>
<dbReference type="OrthoDB" id="9150669at2"/>
<reference key="1">
    <citation type="submission" date="2009-07" db="EMBL/GenBank/DDBJ databases">
        <authorList>
            <person name="Genoscope - CEA"/>
        </authorList>
    </citation>
    <scope>NUCLEOTIDE SEQUENCE</scope>
    <source>
        <strain>3As</strain>
    </source>
</reference>
<sequence>MNNPARQHPSAVLRPPVVSAALVLLVMGAAQAAEFPPPWTPETPGLHPVLQLQHTCSSNLFGLSSGAAAQAKFGDAQLSDCWSAAQAGVRYDDDGVVGRLHGHAIIGRTRYQHYHGLDYTGHDVALGYELNHTPKWNLYLGASDTATLQNLLIFQAPLSDVVRQQVLSAGGARQLYGRLDGTLDAAWIRVRNGTASQRPYDMNIAQMRAGPRYTSAAGNTLAFTLGMQQGRYPNAALQVGGTPPANYRQIDGTARFIWSDGAFWQLGGSAGYLRYRSDGLAARDFSGVIADIAVKRALTVDTTLQGALYRRLVPYNTLTTSYQVLTGALIGLSWQLNATTRLQADYRREQATYPGTPRRDHIHATDFVASYQPRPGTQLALRYALNNQTSTAANSSYSSHDLSLVLKQAF</sequence>
<evidence type="ECO:0000313" key="3">
    <source>
        <dbReference type="EMBL" id="CQR28701.1"/>
    </source>
</evidence>
<evidence type="ECO:0000313" key="5">
    <source>
        <dbReference type="Proteomes" id="UP000078599"/>
    </source>
</evidence>
<gene>
    <name evidence="2" type="ordered locus">THI_3771</name>
    <name evidence="3" type="ORF">THICB1_110500</name>
</gene>
<keyword evidence="5" id="KW-1185">Reference proteome</keyword>
<name>D6CP68_THIA3</name>
<dbReference type="Proteomes" id="UP000002372">
    <property type="component" value="Chromosome"/>
</dbReference>
<feature type="signal peptide" evidence="1">
    <location>
        <begin position="1"/>
        <end position="32"/>
    </location>
</feature>
<proteinExistence type="predicted"/>
<evidence type="ECO:0000313" key="4">
    <source>
        <dbReference type="Proteomes" id="UP000002372"/>
    </source>
</evidence>
<reference evidence="4" key="2">
    <citation type="journal article" date="2010" name="PLoS Genet.">
        <title>Structure, function, and evolution of the Thiomonas spp. genome.</title>
        <authorList>
            <person name="Arsene-Ploetze F."/>
            <person name="Koechler S."/>
            <person name="Marchal M."/>
            <person name="Coppee J.Y."/>
            <person name="Chandler M."/>
            <person name="Bonnefoy V."/>
            <person name="Brochier-Armanet C."/>
            <person name="Barakat M."/>
            <person name="Barbe V."/>
            <person name="Battaglia-Brunet F."/>
            <person name="Bruneel O."/>
            <person name="Bryan C.G."/>
            <person name="Cleiss-Arnold J."/>
            <person name="Cruveiller S."/>
            <person name="Erhardt M."/>
            <person name="Heinrich-Salmeron A."/>
            <person name="Hommais F."/>
            <person name="Joulian C."/>
            <person name="Krin E."/>
            <person name="Lieutaud A."/>
            <person name="Lievremont D."/>
            <person name="Michel C."/>
            <person name="Muller D."/>
            <person name="Ortet P."/>
            <person name="Proux C."/>
            <person name="Siguier P."/>
            <person name="Roche D."/>
            <person name="Rouy Z."/>
            <person name="Salvignol G."/>
            <person name="Slyemi D."/>
            <person name="Talla E."/>
            <person name="Weiss S."/>
            <person name="Weissenbach J."/>
            <person name="Medigue C."/>
            <person name="Bertin P.N."/>
        </authorList>
    </citation>
    <scope>NUCLEOTIDE SEQUENCE [LARGE SCALE GENOMIC DNA]</scope>
    <source>
        <strain evidence="4">DSM 22701 / CIP 110005 / 3As</strain>
    </source>
</reference>
<organism evidence="2 4">
    <name type="scientific">Thiomonas arsenitoxydans (strain DSM 22701 / CIP 110005 / 3As)</name>
    <dbReference type="NCBI Taxonomy" id="426114"/>
    <lineage>
        <taxon>Bacteria</taxon>
        <taxon>Pseudomonadati</taxon>
        <taxon>Pseudomonadota</taxon>
        <taxon>Betaproteobacteria</taxon>
        <taxon>Burkholderiales</taxon>
        <taxon>Thiomonas</taxon>
    </lineage>
</organism>
<evidence type="ECO:0008006" key="6">
    <source>
        <dbReference type="Google" id="ProtNLM"/>
    </source>
</evidence>
<dbReference type="eggNOG" id="COG5338">
    <property type="taxonomic scope" value="Bacteria"/>
</dbReference>
<dbReference type="EMBL" id="FP475956">
    <property type="protein sequence ID" value="CAZ90346.1"/>
    <property type="molecule type" value="Genomic_DNA"/>
</dbReference>
<dbReference type="AlphaFoldDB" id="D6CP68"/>
<dbReference type="RefSeq" id="WP_013107555.1">
    <property type="nucleotide sequence ID" value="NC_014145.1"/>
</dbReference>
<keyword evidence="1" id="KW-0732">Signal</keyword>
<evidence type="ECO:0000313" key="2">
    <source>
        <dbReference type="EMBL" id="CAZ90346.1"/>
    </source>
</evidence>
<dbReference type="HOGENOM" id="CLU_670715_0_0_4"/>
<reference evidence="2" key="3">
    <citation type="submission" date="2010-07" db="EMBL/GenBank/DDBJ databases">
        <authorList>
            <person name="Genoscope - CEA"/>
        </authorList>
    </citation>
    <scope>NUCLEOTIDE SEQUENCE</scope>
    <source>
        <strain evidence="2">3As</strain>
    </source>
</reference>
<dbReference type="Proteomes" id="UP000078599">
    <property type="component" value="Unassembled WGS sequence"/>
</dbReference>
<protein>
    <recommendedName>
        <fullName evidence="6">Porin</fullName>
    </recommendedName>
</protein>
<evidence type="ECO:0000256" key="1">
    <source>
        <dbReference type="SAM" id="SignalP"/>
    </source>
</evidence>
<accession>D6CP68</accession>
<dbReference type="KEGG" id="thi:THI_3771"/>
<dbReference type="EMBL" id="CTRI01000003">
    <property type="protein sequence ID" value="CQR28701.1"/>
    <property type="molecule type" value="Genomic_DNA"/>
</dbReference>
<reference evidence="3 5" key="4">
    <citation type="submission" date="2015-03" db="EMBL/GenBank/DDBJ databases">
        <authorList>
            <person name="Regsiter A."/>
            <person name="william w."/>
        </authorList>
    </citation>
    <scope>NUCLEOTIDE SEQUENCE [LARGE SCALE GENOMIC DNA]</scope>
    <source>
        <strain evidence="3 5">CB1</strain>
    </source>
</reference>